<evidence type="ECO:0000259" key="6">
    <source>
        <dbReference type="PROSITE" id="PS50893"/>
    </source>
</evidence>
<dbReference type="PROSITE" id="PS50893">
    <property type="entry name" value="ABC_TRANSPORTER_2"/>
    <property type="match status" value="1"/>
</dbReference>
<dbReference type="Pfam" id="PF00005">
    <property type="entry name" value="ABC_tran"/>
    <property type="match status" value="1"/>
</dbReference>
<evidence type="ECO:0000256" key="4">
    <source>
        <dbReference type="ARBA" id="ARBA00022840"/>
    </source>
</evidence>
<organism evidence="7 8">
    <name type="scientific">Desulfovibrio desulfuricans</name>
    <dbReference type="NCBI Taxonomy" id="876"/>
    <lineage>
        <taxon>Bacteria</taxon>
        <taxon>Pseudomonadati</taxon>
        <taxon>Thermodesulfobacteriota</taxon>
        <taxon>Desulfovibrionia</taxon>
        <taxon>Desulfovibrionales</taxon>
        <taxon>Desulfovibrionaceae</taxon>
        <taxon>Desulfovibrio</taxon>
    </lineage>
</organism>
<evidence type="ECO:0000313" key="7">
    <source>
        <dbReference type="EMBL" id="SFW46606.1"/>
    </source>
</evidence>
<dbReference type="InterPro" id="IPR050095">
    <property type="entry name" value="ECF_ABC_transporter_ATP-bd"/>
</dbReference>
<dbReference type="GO" id="GO:0005524">
    <property type="term" value="F:ATP binding"/>
    <property type="evidence" value="ECO:0007669"/>
    <property type="project" value="UniProtKB-KW"/>
</dbReference>
<dbReference type="GO" id="GO:0042626">
    <property type="term" value="F:ATPase-coupled transmembrane transporter activity"/>
    <property type="evidence" value="ECO:0007669"/>
    <property type="project" value="TreeGrafter"/>
</dbReference>
<dbReference type="PANTHER" id="PTHR43553">
    <property type="entry name" value="HEAVY METAL TRANSPORTER"/>
    <property type="match status" value="1"/>
</dbReference>
<evidence type="ECO:0000256" key="3">
    <source>
        <dbReference type="ARBA" id="ARBA00022741"/>
    </source>
</evidence>
<evidence type="ECO:0000256" key="1">
    <source>
        <dbReference type="ARBA" id="ARBA00005417"/>
    </source>
</evidence>
<feature type="region of interest" description="Disordered" evidence="5">
    <location>
        <begin position="230"/>
        <end position="250"/>
    </location>
</feature>
<dbReference type="EMBL" id="FPIW01000021">
    <property type="protein sequence ID" value="SFW46606.1"/>
    <property type="molecule type" value="Genomic_DNA"/>
</dbReference>
<dbReference type="PROSITE" id="PS00211">
    <property type="entry name" value="ABC_TRANSPORTER_1"/>
    <property type="match status" value="1"/>
</dbReference>
<feature type="domain" description="ABC transporter" evidence="6">
    <location>
        <begin position="12"/>
        <end position="246"/>
    </location>
</feature>
<proteinExistence type="inferred from homology"/>
<dbReference type="PANTHER" id="PTHR43553:SF24">
    <property type="entry name" value="ENERGY-COUPLING FACTOR TRANSPORTER ATP-BINDING PROTEIN ECFA1"/>
    <property type="match status" value="1"/>
</dbReference>
<keyword evidence="4 7" id="KW-0067">ATP-binding</keyword>
<accession>A0AA94L279</accession>
<dbReference type="SUPFAM" id="SSF52540">
    <property type="entry name" value="P-loop containing nucleoside triphosphate hydrolases"/>
    <property type="match status" value="1"/>
</dbReference>
<dbReference type="RefSeq" id="WP_072311798.1">
    <property type="nucleotide sequence ID" value="NZ_FPIW01000021.1"/>
</dbReference>
<evidence type="ECO:0000313" key="8">
    <source>
        <dbReference type="Proteomes" id="UP000182680"/>
    </source>
</evidence>
<dbReference type="AlphaFoldDB" id="A0AA94L279"/>
<dbReference type="InterPro" id="IPR015856">
    <property type="entry name" value="ABC_transpr_CbiO/EcfA_su"/>
</dbReference>
<evidence type="ECO:0000256" key="2">
    <source>
        <dbReference type="ARBA" id="ARBA00022448"/>
    </source>
</evidence>
<dbReference type="Proteomes" id="UP000182680">
    <property type="component" value="Unassembled WGS sequence"/>
</dbReference>
<dbReference type="GO" id="GO:0016887">
    <property type="term" value="F:ATP hydrolysis activity"/>
    <property type="evidence" value="ECO:0007669"/>
    <property type="project" value="InterPro"/>
</dbReference>
<dbReference type="SMART" id="SM00382">
    <property type="entry name" value="AAA"/>
    <property type="match status" value="1"/>
</dbReference>
<dbReference type="CDD" id="cd03225">
    <property type="entry name" value="ABC_cobalt_CbiO_domain1"/>
    <property type="match status" value="1"/>
</dbReference>
<dbReference type="InterPro" id="IPR027417">
    <property type="entry name" value="P-loop_NTPase"/>
</dbReference>
<dbReference type="GO" id="GO:0043190">
    <property type="term" value="C:ATP-binding cassette (ABC) transporter complex"/>
    <property type="evidence" value="ECO:0007669"/>
    <property type="project" value="TreeGrafter"/>
</dbReference>
<dbReference type="InterPro" id="IPR003593">
    <property type="entry name" value="AAA+_ATPase"/>
</dbReference>
<comment type="similarity">
    <text evidence="1">Belongs to the ABC transporter superfamily.</text>
</comment>
<name>A0AA94L279_DESDE</name>
<keyword evidence="2" id="KW-0813">Transport</keyword>
<gene>
    <name evidence="7" type="ORF">SAMN02910291_01414</name>
</gene>
<protein>
    <submittedName>
        <fullName evidence="7">Cobalt/nickel transport system ATP-binding protein</fullName>
    </submittedName>
</protein>
<dbReference type="Gene3D" id="3.40.50.300">
    <property type="entry name" value="P-loop containing nucleotide triphosphate hydrolases"/>
    <property type="match status" value="1"/>
</dbReference>
<keyword evidence="3" id="KW-0547">Nucleotide-binding</keyword>
<evidence type="ECO:0000256" key="5">
    <source>
        <dbReference type="SAM" id="MobiDB-lite"/>
    </source>
</evidence>
<dbReference type="InterPro" id="IPR017871">
    <property type="entry name" value="ABC_transporter-like_CS"/>
</dbReference>
<comment type="caution">
    <text evidence="7">The sequence shown here is derived from an EMBL/GenBank/DDBJ whole genome shotgun (WGS) entry which is preliminary data.</text>
</comment>
<dbReference type="InterPro" id="IPR003439">
    <property type="entry name" value="ABC_transporter-like_ATP-bd"/>
</dbReference>
<sequence>MVDTTDPPCAIFALENIHFSYERDGQQHPVLRGVDMALMPGQHVGFYGPNGSGKTTLFRCITGLTRPQQGVVRFHGRELHAEKDFYHLRCGVGFVLQHAEDQLFFPSVLEDVAFGPLNLGFSPDEARQRAVETLQHIGLDGFENRLTHRLSGGEKKLVSLAAVLAMRPEALLLDEPTNGLDNEARRHITDILRGLDTARITISHDWDFLAQVSSTYLTLDKGHLNADAPDFTHAHTHAHPLGNEPHAHAH</sequence>
<reference evidence="8" key="1">
    <citation type="submission" date="2016-11" db="EMBL/GenBank/DDBJ databases">
        <authorList>
            <person name="Jaros S."/>
            <person name="Januszkiewicz K."/>
            <person name="Wedrychowicz H."/>
        </authorList>
    </citation>
    <scope>NUCLEOTIDE SEQUENCE [LARGE SCALE GENOMIC DNA]</scope>
    <source>
        <strain evidence="8">DSM 7057</strain>
    </source>
</reference>